<keyword evidence="3" id="KW-1185">Reference proteome</keyword>
<organism evidence="2 3">
    <name type="scientific">Elaphomyces granulatus</name>
    <dbReference type="NCBI Taxonomy" id="519963"/>
    <lineage>
        <taxon>Eukaryota</taxon>
        <taxon>Fungi</taxon>
        <taxon>Dikarya</taxon>
        <taxon>Ascomycota</taxon>
        <taxon>Pezizomycotina</taxon>
        <taxon>Eurotiomycetes</taxon>
        <taxon>Eurotiomycetidae</taxon>
        <taxon>Eurotiales</taxon>
        <taxon>Elaphomycetaceae</taxon>
        <taxon>Elaphomyces</taxon>
    </lineage>
</organism>
<sequence length="516" mass="57778">MPVPTRQLPLREARPGQLKKGPSLERALANTDSEQSSTITLPTPTTTTTAHDDSGIKEANNRTERRLPPDKIVSTIPAPAFMKRDSVLSDRKSSLPQRSSSLRRRGSQTQETRLRQVGPLSQRQQQQQQQDTGVTARSVATPTSPLKQTLTYPTVVPSSPQKSEMPPPPLPQRSASLLRSSSVKVATPGSSKGHVRRRSQVLGGGVVTASQAAKPVETASSSIARPPKPQFSTFQQHFSPRKAVKTPTPATSNLVNSDSLIPSSQPNVAALQTELLQLSLLHSSSAKKDAEWRTKSERELQKNYNSIAGDYCSLVQREKEAQRRINLQALEHWSANVGKNISRSSFAEQIQSLSKLIQEVADLTEPHRGRYVQVTRVFEDWFNRVEEILQSRKKGNCSEQDITIGMQELVEPLDREWKGEILVLNTKLELCLRDLQSLDIWVNDESLENIQESSLLRIAHSHRELLTSMMEELNAMRAIEAEVVRLERSWTTDVIDQLKPRDITDTTQRTGLWKRL</sequence>
<evidence type="ECO:0000256" key="1">
    <source>
        <dbReference type="SAM" id="MobiDB-lite"/>
    </source>
</evidence>
<gene>
    <name evidence="2" type="ORF">Egran_02738</name>
</gene>
<evidence type="ECO:0000313" key="3">
    <source>
        <dbReference type="Proteomes" id="UP000243515"/>
    </source>
</evidence>
<dbReference type="AlphaFoldDB" id="A0A232LZG8"/>
<feature type="compositionally biased region" description="Basic and acidic residues" evidence="1">
    <location>
        <begin position="50"/>
        <end position="69"/>
    </location>
</feature>
<dbReference type="OrthoDB" id="5429993at2759"/>
<feature type="region of interest" description="Disordered" evidence="1">
    <location>
        <begin position="1"/>
        <end position="198"/>
    </location>
</feature>
<feature type="compositionally biased region" description="Polar residues" evidence="1">
    <location>
        <begin position="173"/>
        <end position="190"/>
    </location>
</feature>
<feature type="compositionally biased region" description="Basic and acidic residues" evidence="1">
    <location>
        <begin position="82"/>
        <end position="93"/>
    </location>
</feature>
<protein>
    <submittedName>
        <fullName evidence="2">Uncharacterized protein</fullName>
    </submittedName>
</protein>
<name>A0A232LZG8_9EURO</name>
<dbReference type="EMBL" id="NPHW01003494">
    <property type="protein sequence ID" value="OXV09496.1"/>
    <property type="molecule type" value="Genomic_DNA"/>
</dbReference>
<feature type="compositionally biased region" description="Low complexity" evidence="1">
    <location>
        <begin position="38"/>
        <end position="49"/>
    </location>
</feature>
<reference evidence="2 3" key="1">
    <citation type="journal article" date="2015" name="Environ. Microbiol.">
        <title>Metagenome sequence of Elaphomyces granulatus from sporocarp tissue reveals Ascomycota ectomycorrhizal fingerprints of genome expansion and a Proteobacteria-rich microbiome.</title>
        <authorList>
            <person name="Quandt C.A."/>
            <person name="Kohler A."/>
            <person name="Hesse C.N."/>
            <person name="Sharpton T.J."/>
            <person name="Martin F."/>
            <person name="Spatafora J.W."/>
        </authorList>
    </citation>
    <scope>NUCLEOTIDE SEQUENCE [LARGE SCALE GENOMIC DNA]</scope>
    <source>
        <strain evidence="2 3">OSC145934</strain>
    </source>
</reference>
<feature type="compositionally biased region" description="Polar residues" evidence="1">
    <location>
        <begin position="131"/>
        <end position="162"/>
    </location>
</feature>
<comment type="caution">
    <text evidence="2">The sequence shown here is derived from an EMBL/GenBank/DDBJ whole genome shotgun (WGS) entry which is preliminary data.</text>
</comment>
<accession>A0A232LZG8</accession>
<dbReference type="Proteomes" id="UP000243515">
    <property type="component" value="Unassembled WGS sequence"/>
</dbReference>
<evidence type="ECO:0000313" key="2">
    <source>
        <dbReference type="EMBL" id="OXV09496.1"/>
    </source>
</evidence>
<proteinExistence type="predicted"/>